<dbReference type="InterPro" id="IPR003599">
    <property type="entry name" value="Ig_sub"/>
</dbReference>
<protein>
    <submittedName>
        <fullName evidence="5">HYR domain-containing protein</fullName>
    </submittedName>
</protein>
<dbReference type="SUPFAM" id="SSF48726">
    <property type="entry name" value="Immunoglobulin"/>
    <property type="match status" value="2"/>
</dbReference>
<dbReference type="Proteomes" id="UP000243525">
    <property type="component" value="Unassembled WGS sequence"/>
</dbReference>
<feature type="compositionally biased region" description="Low complexity" evidence="2">
    <location>
        <begin position="92"/>
        <end position="101"/>
    </location>
</feature>
<dbReference type="Pfam" id="PF19406">
    <property type="entry name" value="PKD_5"/>
    <property type="match status" value="7"/>
</dbReference>
<dbReference type="Pfam" id="PF19081">
    <property type="entry name" value="Ig_7"/>
    <property type="match status" value="1"/>
</dbReference>
<feature type="domain" description="HYR" evidence="3">
    <location>
        <begin position="5277"/>
        <end position="5367"/>
    </location>
</feature>
<feature type="domain" description="HYR" evidence="3">
    <location>
        <begin position="5466"/>
        <end position="5558"/>
    </location>
</feature>
<evidence type="ECO:0000313" key="6">
    <source>
        <dbReference type="Proteomes" id="UP000243525"/>
    </source>
</evidence>
<keyword evidence="1" id="KW-0677">Repeat</keyword>
<proteinExistence type="predicted"/>
<dbReference type="InterPro" id="IPR045828">
    <property type="entry name" value="PKD_Bacteroidetes"/>
</dbReference>
<evidence type="ECO:0000259" key="4">
    <source>
        <dbReference type="PROSITE" id="PS50835"/>
    </source>
</evidence>
<dbReference type="PANTHER" id="PTHR24273">
    <property type="entry name" value="FI04643P-RELATED"/>
    <property type="match status" value="1"/>
</dbReference>
<feature type="region of interest" description="Disordered" evidence="2">
    <location>
        <begin position="76"/>
        <end position="101"/>
    </location>
</feature>
<dbReference type="InterPro" id="IPR006573">
    <property type="entry name" value="NHR_dom"/>
</dbReference>
<reference evidence="5 6" key="1">
    <citation type="submission" date="2018-04" db="EMBL/GenBank/DDBJ databases">
        <title>Genomic Encyclopedia of Archaeal and Bacterial Type Strains, Phase II (KMG-II): from individual species to whole genera.</title>
        <authorList>
            <person name="Goeker M."/>
        </authorList>
    </citation>
    <scope>NUCLEOTIDE SEQUENCE [LARGE SCALE GENOMIC DNA]</scope>
    <source>
        <strain evidence="5 6">DSM 28823</strain>
    </source>
</reference>
<dbReference type="PANTHER" id="PTHR24273:SF32">
    <property type="entry name" value="HYALIN"/>
    <property type="match status" value="1"/>
</dbReference>
<dbReference type="SMART" id="SM00409">
    <property type="entry name" value="IG"/>
    <property type="match status" value="4"/>
</dbReference>
<gene>
    <name evidence="5" type="ORF">C8N47_11848</name>
</gene>
<dbReference type="InterPro" id="IPR007110">
    <property type="entry name" value="Ig-like_dom"/>
</dbReference>
<dbReference type="InterPro" id="IPR036179">
    <property type="entry name" value="Ig-like_dom_sf"/>
</dbReference>
<dbReference type="InterPro" id="IPR022409">
    <property type="entry name" value="PKD/Chitinase_dom"/>
</dbReference>
<feature type="domain" description="HYR" evidence="3">
    <location>
        <begin position="4896"/>
        <end position="4991"/>
    </location>
</feature>
<feature type="domain" description="HYR" evidence="3">
    <location>
        <begin position="856"/>
        <end position="933"/>
    </location>
</feature>
<feature type="domain" description="Ig-like" evidence="4">
    <location>
        <begin position="605"/>
        <end position="683"/>
    </location>
</feature>
<dbReference type="SUPFAM" id="SSF49299">
    <property type="entry name" value="PKD domain"/>
    <property type="match status" value="2"/>
</dbReference>
<dbReference type="Gene3D" id="2.60.40.2700">
    <property type="match status" value="1"/>
</dbReference>
<dbReference type="Pfam" id="PF07177">
    <property type="entry name" value="Neuralized"/>
    <property type="match status" value="1"/>
</dbReference>
<keyword evidence="6" id="KW-1185">Reference proteome</keyword>
<dbReference type="InterPro" id="IPR045829">
    <property type="entry name" value="PKD_6"/>
</dbReference>
<dbReference type="PROSITE" id="PS50825">
    <property type="entry name" value="HYR"/>
    <property type="match status" value="8"/>
</dbReference>
<dbReference type="Gene3D" id="2.60.40.10">
    <property type="entry name" value="Immunoglobulins"/>
    <property type="match status" value="10"/>
</dbReference>
<feature type="non-terminal residue" evidence="5">
    <location>
        <position position="6431"/>
    </location>
</feature>
<dbReference type="InterPro" id="IPR003410">
    <property type="entry name" value="HYR_dom"/>
</dbReference>
<evidence type="ECO:0000256" key="1">
    <source>
        <dbReference type="ARBA" id="ARBA00022737"/>
    </source>
</evidence>
<dbReference type="EMBL" id="QAAD01000018">
    <property type="protein sequence ID" value="PTN07395.1"/>
    <property type="molecule type" value="Genomic_DNA"/>
</dbReference>
<dbReference type="InterPro" id="IPR044023">
    <property type="entry name" value="Ig_7"/>
</dbReference>
<comment type="caution">
    <text evidence="5">The sequence shown here is derived from an EMBL/GenBank/DDBJ whole genome shotgun (WGS) entry which is preliminary data.</text>
</comment>
<evidence type="ECO:0000259" key="3">
    <source>
        <dbReference type="PROSITE" id="PS50825"/>
    </source>
</evidence>
<feature type="domain" description="HYR" evidence="3">
    <location>
        <begin position="5088"/>
        <end position="5178"/>
    </location>
</feature>
<dbReference type="SMART" id="SM00089">
    <property type="entry name" value="PKD"/>
    <property type="match status" value="7"/>
</dbReference>
<dbReference type="OrthoDB" id="993885at2"/>
<name>A0A2T5BYS9_9BACT</name>
<feature type="domain" description="HYR" evidence="3">
    <location>
        <begin position="934"/>
        <end position="1017"/>
    </location>
</feature>
<organism evidence="5 6">
    <name type="scientific">Mangrovibacterium marinum</name>
    <dbReference type="NCBI Taxonomy" id="1639118"/>
    <lineage>
        <taxon>Bacteria</taxon>
        <taxon>Pseudomonadati</taxon>
        <taxon>Bacteroidota</taxon>
        <taxon>Bacteroidia</taxon>
        <taxon>Marinilabiliales</taxon>
        <taxon>Prolixibacteraceae</taxon>
        <taxon>Mangrovibacterium</taxon>
    </lineage>
</organism>
<dbReference type="Pfam" id="PF02494">
    <property type="entry name" value="HYR"/>
    <property type="match status" value="9"/>
</dbReference>
<dbReference type="InterPro" id="IPR035986">
    <property type="entry name" value="PKD_dom_sf"/>
</dbReference>
<feature type="domain" description="Ig-like" evidence="4">
    <location>
        <begin position="3591"/>
        <end position="3672"/>
    </location>
</feature>
<dbReference type="PROSITE" id="PS50835">
    <property type="entry name" value="IG_LIKE"/>
    <property type="match status" value="3"/>
</dbReference>
<feature type="domain" description="HYR" evidence="3">
    <location>
        <begin position="683"/>
        <end position="774"/>
    </location>
</feature>
<sequence length="6431" mass="656113">MIKRVVKYIGRTGRGCLLAFSFFIGASVLNNGAEEGFALKASSLPNSVHAYLPPASPFYESTTAVSFALPAQSSAPGFTATNSQEQAAPLPTRSRNTRNTTNTEYRRRLSPLILALPPPPTATGGDWNTETNWNPTGVPTSGDVVTIPSTVTMSISGDAYCSDLIIESGGTLNILDGGNLIVAGSISINNGGTLTTYTGSTITAQGNWTNNGTFDARGGTVTFNTAGSQITGSSPTAFASLRINAGSNVGSVITVSSDITVSNLSLQNGLLSIIGGTTDISNTFSIPREAGLEVKNGATLNTGNFTINNKGLIRVDGGTANFGDFDGNSVEINTDGAFVVQNSSTVNVTGRLHNSAGGTLPDGGSGIPSGITVSGGTVNLATVGNGLSGAGALNVTQQGAFSFTGGTINIINANSTSGTAVDLAIAEEDGNGTKTITNGVFHFGDGTANTYQIISAIDIPHITTTNLTELEITRTIGANGTYTFNLSDGSGNEIPVEITISADSYASDASIKVTTTDGVFEENESDVNYLSRYWTVELTGITTPNYSFTADYRPTDIVGTESEIAAGAWTGALPWTKGNVAGGNTITFSGLTGDVNITGITADDPTVTASVAPNPVCEGSDISLSAIPTGDAPFTYEWTGPNSFTSTDQNPTRTNLSTADAGDYTVTVTDGNGFTASDAVSVTVNTMPAFTACPSSPVTVNTIAGTCAATAIYTVAATGTPAPDLTYSFSAPTSGSGNGTGSGSTFNLGTTTVTVTATNSCGSVDCVFDVEVSDDEDPNANCQNLTVQLDGSGNATITPAQINNNSSDNCTTAANLTFALDQTSFDCNDLGANIVTLTVTDESNNSSTCTATVTVQDQIDPVITCPGNINQTADAGNCGAVVNFTATATDNCSATITYSQDPLTVFPVGTTTVTATATDPAGNTDQCSFDITVTDDEDPVITCPATITVNNDAGQCGAIVNYPLPVVSDNCSGVSTVKSDGPDSGTLFPVGTTSVTYRATDAAGNVAECSFTVTVNDNEDPTVNCPSSYTATGNSACTGTVDVAAPDYSDNCEVTSFSWTMSGASTGSGNTAIGTYTFNRGTTTIEYTVRDAAGNQDQCSYDITIPDLLTASATTPASVLCAGDLLTLSAAQTGGTSNYTYSWSGPNNFSSTLQNPTINNISTAASGSYSVEVTDANNCTATASVSVTVRPTPTATISGTIQVCRGTSPLPMVTISNPMDLAVVVRYNVNGSVTTVPIDPHDDATISQATSVADDFVYTLESVEYSSVPACPNPITGSATITVYPTPTVDVISDKTYCNNVGVPAISITGPVAGTSFSWTNSNPSIGLAANGSGNIPTFTPTNATNSPVTATITVTPTANGCVGTPRTFTITVNPTATATIGGTTTVCQNDESPDITFTNPLPLPVTVTYRKNSVDQTPINVAANGSATVAVATSTAGTFLYELVTVAFQSNPACSKGVSGSATVTVTPRANVVATPASQGICSTEAIETIVLTSSTPGVTSFDWTRNNTGTVTGIAASGSGNISGTLTNTTSSPVIVTFTITATTNGCAGTPVNATVTVYPTPIATVSPLTQTRCSGIETLSTITPSSTTGNTTFSWTRDKLTEVTGLDESGTGSVPIVNLTNTTSAPVTVTFTFTPTANNCEGPPVTATAVINPTPNINDSTITICNSGSFDVLPVDGPNGVVPAGTNFSWKVQSSTAGITGATSSDDTEPNLSITGTLGNTTNTTQSVTYSVTPSFNGCIGGIFKLTVNVTPEPDINDMSRSFCSDNGFNVAPANGTNGIVPSGTTYVWDVVSAGGNISGEGAGSGSSISGLLSNSGNTAQTVVYNVTPTAGSCGGDPFTLTVTVNPVPDIDDLTEAVCTNAPFSVTPAHGTDGNIPSNTTYSWGAPVVTGGMTGGTIGSGAISISGTLTNVTSSPQTATYTVTPLSGSCAGTPFDLVVTVNPKPAISPLTATICSGESFDPTLADGTNGTIPDNTTYTWSAPSVSGISGTSSGTNASAFTSGTLVNSTTTAKIVSYSVTPTSAEGCPGSDFTVSVTVNPEPSIPDMTAMACSGVAFSVTPVNVTNGIVPSGTSYSWVVLSDSGGTGAAAGTGSTIGGTLVNSSTTVQTVVYEVTPTAGTCDGSTFELTVTVKPVPDVEISGGATVCANVGNPQITFTNNVNLPVTITYNIDGGTDFTVDIDASSSVSIPATINAEGTFDYNLVSAEYQDTPACSTPIGESTTIIVEPITTVAISRTPTGTICWGESVTFSSNVANEGAGATYQWQISDDGGVSWSNIPGENGTTFTSASLDNAEKIKLVVTTSDTPCPGAIESNVITMTVNPSYTTSVTISEDANDICDGTTVNFTSTVVNGGAAPSYQWKINDVDVPGATSSTFSSSSLNEGDEVTLMVTASGDICTLNNGEATSDPVLMVVNANQTVSVDIAASADPVCSGSSVTFTATPTNGGLIPTYQWYVDGSPVGTNSSTYTYTPSDDDVVTVDLTASSEICTLDEEATDSYTIQVDPLPTASAGGSAAICEDDIYTLSSGEATATNYSTISWTENGAGNITADVNTLTPTYTAAAADAGKTVTLTMTVTGDNTCGTATATATYSIQVDPLPTASAGGSATICENGSYTLSSGEATATNYASVSWAHDGNGSISNGTTLTPTYTPAAGDVGTPVTLTMTVTSNNTCGSTATATYTVNVDPLPTASAGGNATICSDETYTLTSGEASAAYGTISWTENGAGSITAGATTETPTYEAAVGDAGKTVTLTMTVSSNNACAPATATANYTINVSPLPPATPGIIAGNSDVCNDNTEFTYSIAAVTDATTYTWTVPSGWTITGGQGTTSITVEATATAVSGNISVTAGNSCGTSTASLFPVNVVTSPPAIPGAIDGLTAICPTLTTVYTTSGATGADYYTWTVPTGWTIDAGQGTTSITVTVPIGASSGNVTVTANNVCGPGAVQTHAVTVAADASVYAGPDQIVCQGESSVELNGQVDGAVSPNKKSEWDWVLISGGTLGGDKLQTTYNFPDGFTTGVLYVVLQSNLSVVGCEFVSDTMKITVLAYPTAEAGGPDVVCQSATPSPITLSSSSVGGGATTGAWSIDAGGGSLSSTAQTASPDAVTYTPAANFSGTVTLRLTTNAPGGCSAATDTRTITVDPLPTASAAGSATICENSAYTLSAGEATASNYTTISWDHDGSGSITNGSSLTPTYTAAAGDAGKTVTLTMTVTGNNACGSATATATYSIQVDPLPTASAGGSQAICVNETATVSGASANNGSILWSHDGSGSLSNANTLTPTYTPAAGDAGGTVTLEMTVSSLNSCSGETATASYTVQVDPLPVAIAGGSTTICVDETATVSEASANNSDVLWTHDGTGTLTDETSLTPSYTSAAGDAGKTVTLTMTVTSTNNCAGETATASYTVNVDPLPTASAGGSATICVDDTYTLSSGEATASYGTILWTADGAGSITAGGTTLTPTYTPAVGDAGEIVTLTMTVTSNGNCGTATDTYTITVDPLATVDAGPDQTICQGDAALLAGGFGGSAVSASWTGGTGTFSTNRNDLNASYTPSNAEITAGSVTLTLTTNVGSSPCDPVSDAITITIRKKVVITSQPSNTGVCVGESASLTVVAVGDGLTYQWYKGSSPISGATSATLTFGSVALTDDGSYYVVVSGLAPCSSVQSATVTLNVDEAITITTPPASITRCEGANVSFGVVADAGGVPLTYQWRKGGVAIGGATASSYTLTNISTADAGNYDVVISGPSGFTCSSVTSNAATLTVNTNGTISDPANKNQTVCIDVAITDIDFTVGGSATNVSLSGALPDGVSGSYNSGTKTYTISGTPTEAGTFNYTVTTTGSPCVNPSVSGTITVDGVGTINLGGGTATQTVCKNTPIGNISYLIGGNATGAEITAGSLPGGVTGLYSSATGLFTISGTPTVAGTFPFTVSTTGSPCANPSLSGSISVTDDATIALTSGDAGQSVCIYNPIEAISYTIGGSATGVVLGGNLPDDVSGNYDSATKVYTISGAPSESGSFNYSLTTTGPCANTSLSGSIQVDDLPDGGFISPAISTACTADNTGTLTLESYVGNVIQWEMSLDGGATWDTIHVTTDTYTYNDIPNTALFTALVGNDNCTPVYSGLAKVGVVPEFTPVITASGGDVCSGEPVTLTGTVPQIDFDLDIITGGDFNNANPKGWVVYLDGVPYKNFPASNDNERIGPWAETNGPKTFCGGHEFDTADNTKFAITSGGVNSWMETPVFSLPSTMSSAELTFKHAYMLDVDATARIMLSTDGGNNYTIPLASYSGNLMSGMPNVINDVGVDLSSYIGTDNLRIRFEFDSPTECSVWAVDNIGLPSPPPDITYQWGPIDQIPGGSGEVVVVLPPTTTEYTLTVFIAGCPGSATEYIVSVINNPVVTTTNACVGGDPVTFYQTEAPDGGTWTVTGGGFIDNNGVFTATEPGCFEATYTTLAGGCEGTASFVVFPAAPTPTVNEGCGPIVVTPPTPVYGFDVEYSFNDGATWGANTPPTADNCDGYRIRTRYRLAIACDTIPANEVSGDPVCSASPAVTRRIDSEAPIFTVPADKIITKDADCNYDASTDVTGDVTDEHDNCSTGLEATYSDVVIPGSCDGEVIIERTWFLEDDCGNQTVQIQTITVADNNLGPTFTAPADITIYRDASCNYDATITATGDVTDEADNCDTSLDATFTDVVDNSDPCSVIITRTWSLTDDCDNTTTHDQIITVADDIAPTISCPADVTVQCTADIPAVNTSAVSATDNCAGPVTVTHIGDVSDDNSCPEVITRTYRATDGCGNYVECTQTITVDDTTAPVFSPLAANGQSNCVTADPNNDSGYQNWLSTRAGAAATDNCDSSLDWTDNSASQTWGGTPANQQITITWIVTDDCGNSASTSATYTITDDVAPTITCPGNVQEVAAPNNCSKTLASPTNATMSDDCSTPTLSYSRLLPDGTTDSGNGTVTGLSFPVGVTTVTYTATDAAGLTADCSFTVTIVDVTPPSIEIAGCQDVEGTMDATDCYAIPPTLVDPIYSDDCWPLDSLDLTFEITGAWDTTGVGSVAGFSFPVGVSNVEYTVTDPDGNDATCSFTVTMLRDEIPYAFIDCPSDPDPVTLGSTDCEATLSLDPPTIDDYCVTATYTITNDYNNGPSIVNETFPVGTTEVTWTIRDNSGNETTCVVTVEVIGTALPSIDCPDDVEGPMTEDDCEALPPVLDPPTYSAPCWPNDSLELSYSIVSEFGGWTASGDGLVPSDLEFPVGQNTVTYTVTDPDGNSANCSFTVTMLQDDISWTVYSCPPASVSQTLGATDCETTLSLPAPTINDHCVTATYTITNDYNGGASIVNETFPVGTTEVTWTIRDNSGNETTCVVTVEVIGTALPSIDCPDDVEGTMTEDNCEALPPVLAPPTYSAPCWPNDSLELSYSIVSEFGGWTASGDGLVPSDLEFPVGQNTVTYTVTDPDGNSVNCSFTVTMLQDDISWTVYTCPSNPADVTVDAVSCDAPVTVSPPTINDHCVTANYTITHDSPYGASPTDASGEYPIGVHTVTWTISDNSGNETSCVQTFEVIDRLPSLSCPPSITVPADLNQTFASGVDVGLPSYADNCDSTLIYTVLDPSGSLDSVYNDPFGINLLIGEHTYDLGVTTITYYFEDGNGHQLDCSFTVTVTGPPVIECPPDTTVYADANCEHIFDPGFAKLLEGVPEIEWTFTITDPDGSTGLTRTYTKAVFEDADPIGNYAFQLGTSTISWSASNLSGSDQCSHIVAVIDTTPPEVTCVARNLEGCDTNVITGPAISETTANSSYAEFINATNQGTATDNCSIAGVEYVDVVNGSCPIVVTRTWTVYDGSGNSASCDQTINVDDTTDPTITAPTALDLEGCATAVIAASSTLAYSESPVSITLAEYLAEPGALAADNCEVDYITYMDATDNSSCPETITRTFTVYDLCGNSATADQTITIDDTTNPTASNPETVIVQCIGDVPSVDITVVTDEADNCTANPVVAWVSDVSDNQTCPETITRTYSVTDDCGNQILVTQTITVDDDVLPTITCPGNLTAVCDINEQPAYADYTAFVNAGGSASDNCGIDESSFTHVGDVSDNASCPETITRTYQIADLCGNVQTCTQLIVIDDEELPSITCPDNLTAVCAISEQPAYTTFAEFTTAGGSASDNCGIDESSFTHVGDVSNGSTCPETITRTYQIADLCGNLQTCTQLIVIDDEELPSITCPGNLTAVCAISEQPAYTTFAEFTTAGGSASDNCGIDESSFAHVGDVSDGNSCPETITRTYQIADLCGNVQTCEQLIVIDDEELPSITCPGNLTAVCAISEQPAYTTFAEFTTAGGLASDNCGIDESSFTHVGDVSDGNSCPETITRTYQIADLCGNVQTCEQLIVIDDEELPSITCPGNLTAVCAISEQPAYTTFAEFTTAGGSASDNCGIDESSFTH</sequence>
<evidence type="ECO:0000256" key="2">
    <source>
        <dbReference type="SAM" id="MobiDB-lite"/>
    </source>
</evidence>
<dbReference type="InterPro" id="IPR013783">
    <property type="entry name" value="Ig-like_fold"/>
</dbReference>
<feature type="domain" description="Ig-like" evidence="4">
    <location>
        <begin position="1106"/>
        <end position="1188"/>
    </location>
</feature>
<feature type="compositionally biased region" description="Polar residues" evidence="2">
    <location>
        <begin position="76"/>
        <end position="86"/>
    </location>
</feature>
<dbReference type="Pfam" id="PF19408">
    <property type="entry name" value="PKD_6"/>
    <property type="match status" value="2"/>
</dbReference>
<accession>A0A2T5BYS9</accession>
<evidence type="ECO:0000313" key="5">
    <source>
        <dbReference type="EMBL" id="PTN07395.1"/>
    </source>
</evidence>
<feature type="domain" description="HYR" evidence="3">
    <location>
        <begin position="1018"/>
        <end position="1107"/>
    </location>
</feature>